<dbReference type="RefSeq" id="XP_058347550.1">
    <property type="nucleotide sequence ID" value="XM_058481693.1"/>
</dbReference>
<name>A0AAD7VBI0_9FUNG</name>
<dbReference type="PANTHER" id="PTHR28125">
    <property type="entry name" value="MEIOTIC EXPRESSION UP-REGULATED PROTEIN 26"/>
    <property type="match status" value="1"/>
</dbReference>
<evidence type="ECO:0000313" key="2">
    <source>
        <dbReference type="EMBL" id="KAJ8662637.1"/>
    </source>
</evidence>
<feature type="domain" description="Transcription regulator Rua1 C-terminal" evidence="1">
    <location>
        <begin position="137"/>
        <end position="244"/>
    </location>
</feature>
<comment type="caution">
    <text evidence="2">The sequence shown here is derived from an EMBL/GenBank/DDBJ whole genome shotgun (WGS) entry which is preliminary data.</text>
</comment>
<evidence type="ECO:0000313" key="3">
    <source>
        <dbReference type="Proteomes" id="UP001234581"/>
    </source>
</evidence>
<dbReference type="AlphaFoldDB" id="A0AAD7VBI0"/>
<gene>
    <name evidence="2" type="ORF">O0I10_001600</name>
</gene>
<dbReference type="Proteomes" id="UP001234581">
    <property type="component" value="Unassembled WGS sequence"/>
</dbReference>
<dbReference type="GeneID" id="83209018"/>
<dbReference type="InterPro" id="IPR028012">
    <property type="entry name" value="Rua1_C"/>
</dbReference>
<sequence length="267" mass="31405">MMFDPSYTQASPLEQQPFFPMDWLECMYNIPIAASSSINPEWYHQQQNATHQYQPSSLVSTPTCFEASLTFSSQQPMEHEFSFTYHPIQNVSNNNDPMLASHIPPYPNDGNNKESPTLKQQTTIWGQNTRYDTHESSQDHYTPRWVRYTGHRKEGFCESCKPGRWLQLKNSAYWYHKQFFHGISSVTGARFRDPIERRVRKDMIEGLCHQCHQFVPMGRQGRKYTRYSHQQPSVLWYRHAHKCHINDRSRPTAAEKRALAKKAVMML</sequence>
<protein>
    <recommendedName>
        <fullName evidence="1">Transcription regulator Rua1 C-terminal domain-containing protein</fullName>
    </recommendedName>
</protein>
<accession>A0AAD7VBI0</accession>
<evidence type="ECO:0000259" key="1">
    <source>
        <dbReference type="Pfam" id="PF14616"/>
    </source>
</evidence>
<dbReference type="PANTHER" id="PTHR28125:SF3">
    <property type="entry name" value="TRANSCRIPTION REGULATOR RUA1 C-TERMINAL DOMAIN-CONTAINING PROTEIN"/>
    <property type="match status" value="1"/>
</dbReference>
<dbReference type="Pfam" id="PF14616">
    <property type="entry name" value="Rua1_C"/>
    <property type="match status" value="1"/>
</dbReference>
<reference evidence="2 3" key="1">
    <citation type="submission" date="2023-03" db="EMBL/GenBank/DDBJ databases">
        <title>Genome sequence of Lichtheimia ornata CBS 291.66.</title>
        <authorList>
            <person name="Mohabir J.T."/>
            <person name="Shea T.P."/>
            <person name="Kurbessoian T."/>
            <person name="Berby B."/>
            <person name="Fontaine J."/>
            <person name="Livny J."/>
            <person name="Gnirke A."/>
            <person name="Stajich J.E."/>
            <person name="Cuomo C.A."/>
        </authorList>
    </citation>
    <scope>NUCLEOTIDE SEQUENCE [LARGE SCALE GENOMIC DNA]</scope>
    <source>
        <strain evidence="2">CBS 291.66</strain>
    </source>
</reference>
<keyword evidence="3" id="KW-1185">Reference proteome</keyword>
<dbReference type="EMBL" id="JARTCD010000004">
    <property type="protein sequence ID" value="KAJ8662637.1"/>
    <property type="molecule type" value="Genomic_DNA"/>
</dbReference>
<proteinExistence type="predicted"/>
<organism evidence="2 3">
    <name type="scientific">Lichtheimia ornata</name>
    <dbReference type="NCBI Taxonomy" id="688661"/>
    <lineage>
        <taxon>Eukaryota</taxon>
        <taxon>Fungi</taxon>
        <taxon>Fungi incertae sedis</taxon>
        <taxon>Mucoromycota</taxon>
        <taxon>Mucoromycotina</taxon>
        <taxon>Mucoromycetes</taxon>
        <taxon>Mucorales</taxon>
        <taxon>Lichtheimiaceae</taxon>
        <taxon>Lichtheimia</taxon>
    </lineage>
</organism>